<gene>
    <name evidence="7" type="ORF">B0H64DRAFT_358401</name>
</gene>
<evidence type="ECO:0000256" key="1">
    <source>
        <dbReference type="ARBA" id="ARBA00004141"/>
    </source>
</evidence>
<dbReference type="PANTHER" id="PTHR11785:SF498">
    <property type="entry name" value="HIGH-AFFINITY METHIONINE PERMEASE"/>
    <property type="match status" value="1"/>
</dbReference>
<dbReference type="AlphaFoldDB" id="A0AAE0HKV0"/>
<accession>A0AAE0HKV0</accession>
<evidence type="ECO:0000256" key="5">
    <source>
        <dbReference type="SAM" id="MobiDB-lite"/>
    </source>
</evidence>
<feature type="transmembrane region" description="Helical" evidence="6">
    <location>
        <begin position="326"/>
        <end position="350"/>
    </location>
</feature>
<feature type="transmembrane region" description="Helical" evidence="6">
    <location>
        <begin position="404"/>
        <end position="425"/>
    </location>
</feature>
<dbReference type="PIRSF" id="PIRSF006060">
    <property type="entry name" value="AA_transporter"/>
    <property type="match status" value="1"/>
</dbReference>
<dbReference type="Proteomes" id="UP001278766">
    <property type="component" value="Unassembled WGS sequence"/>
</dbReference>
<dbReference type="Gene3D" id="1.20.1740.10">
    <property type="entry name" value="Amino acid/polyamine transporter I"/>
    <property type="match status" value="1"/>
</dbReference>
<reference evidence="7" key="1">
    <citation type="journal article" date="2023" name="Mol. Phylogenet. Evol.">
        <title>Genome-scale phylogeny and comparative genomics of the fungal order Sordariales.</title>
        <authorList>
            <person name="Hensen N."/>
            <person name="Bonometti L."/>
            <person name="Westerberg I."/>
            <person name="Brannstrom I.O."/>
            <person name="Guillou S."/>
            <person name="Cros-Aarteil S."/>
            <person name="Calhoun S."/>
            <person name="Haridas S."/>
            <person name="Kuo A."/>
            <person name="Mondo S."/>
            <person name="Pangilinan J."/>
            <person name="Riley R."/>
            <person name="LaButti K."/>
            <person name="Andreopoulos B."/>
            <person name="Lipzen A."/>
            <person name="Chen C."/>
            <person name="Yan M."/>
            <person name="Daum C."/>
            <person name="Ng V."/>
            <person name="Clum A."/>
            <person name="Steindorff A."/>
            <person name="Ohm R.A."/>
            <person name="Martin F."/>
            <person name="Silar P."/>
            <person name="Natvig D.O."/>
            <person name="Lalanne C."/>
            <person name="Gautier V."/>
            <person name="Ament-Velasquez S.L."/>
            <person name="Kruys A."/>
            <person name="Hutchinson M.I."/>
            <person name="Powell A.J."/>
            <person name="Barry K."/>
            <person name="Miller A.N."/>
            <person name="Grigoriev I.V."/>
            <person name="Debuchy R."/>
            <person name="Gladieux P."/>
            <person name="Hiltunen Thoren M."/>
            <person name="Johannesson H."/>
        </authorList>
    </citation>
    <scope>NUCLEOTIDE SEQUENCE</scope>
    <source>
        <strain evidence="7">CBS 168.71</strain>
    </source>
</reference>
<dbReference type="InterPro" id="IPR050598">
    <property type="entry name" value="AminoAcid_Transporter"/>
</dbReference>
<evidence type="ECO:0000313" key="8">
    <source>
        <dbReference type="Proteomes" id="UP001278766"/>
    </source>
</evidence>
<feature type="transmembrane region" description="Helical" evidence="6">
    <location>
        <begin position="437"/>
        <end position="459"/>
    </location>
</feature>
<dbReference type="FunFam" id="1.20.1740.10:FF:000025">
    <property type="entry name" value="High-affinity methionine permease"/>
    <property type="match status" value="1"/>
</dbReference>
<feature type="transmembrane region" description="Helical" evidence="6">
    <location>
        <begin position="124"/>
        <end position="147"/>
    </location>
</feature>
<evidence type="ECO:0000256" key="4">
    <source>
        <dbReference type="ARBA" id="ARBA00023136"/>
    </source>
</evidence>
<reference evidence="7" key="2">
    <citation type="submission" date="2023-06" db="EMBL/GenBank/DDBJ databases">
        <authorList>
            <consortium name="Lawrence Berkeley National Laboratory"/>
            <person name="Haridas S."/>
            <person name="Hensen N."/>
            <person name="Bonometti L."/>
            <person name="Westerberg I."/>
            <person name="Brannstrom I.O."/>
            <person name="Guillou S."/>
            <person name="Cros-Aarteil S."/>
            <person name="Calhoun S."/>
            <person name="Kuo A."/>
            <person name="Mondo S."/>
            <person name="Pangilinan J."/>
            <person name="Riley R."/>
            <person name="Labutti K."/>
            <person name="Andreopoulos B."/>
            <person name="Lipzen A."/>
            <person name="Chen C."/>
            <person name="Yanf M."/>
            <person name="Daum C."/>
            <person name="Ng V."/>
            <person name="Clum A."/>
            <person name="Steindorff A."/>
            <person name="Ohm R."/>
            <person name="Martin F."/>
            <person name="Silar P."/>
            <person name="Natvig D."/>
            <person name="Lalanne C."/>
            <person name="Gautier V."/>
            <person name="Ament-Velasquez S.L."/>
            <person name="Kruys A."/>
            <person name="Hutchinson M.I."/>
            <person name="Powell A.J."/>
            <person name="Barry K."/>
            <person name="Miller A.N."/>
            <person name="Grigoriev I.V."/>
            <person name="Debuchy R."/>
            <person name="Gladieux P."/>
            <person name="Thoren M.H."/>
            <person name="Johannesson H."/>
        </authorList>
    </citation>
    <scope>NUCLEOTIDE SEQUENCE</scope>
    <source>
        <strain evidence="7">CBS 168.71</strain>
    </source>
</reference>
<feature type="transmembrane region" description="Helical" evidence="6">
    <location>
        <begin position="371"/>
        <end position="392"/>
    </location>
</feature>
<feature type="transmembrane region" description="Helical" evidence="6">
    <location>
        <begin position="471"/>
        <end position="498"/>
    </location>
</feature>
<dbReference type="InterPro" id="IPR002293">
    <property type="entry name" value="AA/rel_permease1"/>
</dbReference>
<evidence type="ECO:0000256" key="6">
    <source>
        <dbReference type="SAM" id="Phobius"/>
    </source>
</evidence>
<dbReference type="GO" id="GO:0015179">
    <property type="term" value="F:L-amino acid transmembrane transporter activity"/>
    <property type="evidence" value="ECO:0007669"/>
    <property type="project" value="TreeGrafter"/>
</dbReference>
<evidence type="ECO:0000256" key="2">
    <source>
        <dbReference type="ARBA" id="ARBA00022692"/>
    </source>
</evidence>
<feature type="transmembrane region" description="Helical" evidence="6">
    <location>
        <begin position="238"/>
        <end position="262"/>
    </location>
</feature>
<keyword evidence="2 6" id="KW-0812">Transmembrane</keyword>
<protein>
    <submittedName>
        <fullName evidence="7">Amino acid/polyamine transporter I</fullName>
    </submittedName>
</protein>
<feature type="transmembrane region" description="Helical" evidence="6">
    <location>
        <begin position="199"/>
        <end position="218"/>
    </location>
</feature>
<keyword evidence="8" id="KW-1185">Reference proteome</keyword>
<dbReference type="PANTHER" id="PTHR11785">
    <property type="entry name" value="AMINO ACID TRANSPORTER"/>
    <property type="match status" value="1"/>
</dbReference>
<keyword evidence="3 6" id="KW-1133">Transmembrane helix</keyword>
<sequence>MLKSLTPRVGAANKGDNNESEPVASDDHSSQVGHLQQARDAKRQIGVVSATFLVVNRVIGTGIFATPGSILALSGSVGLSLFMWLAGAIIALAGTAVYLEFGTAIPQNGGEKNYLEYVYKKPKFLVTGLYTGYVVLLGWASGNSVIFGEYILHAAQIEVDRWNQRGIGIACITAAFLIHGTALKWGIRLQNLLGGIKVIIILIIVITGWVALAGHLKLPEDRRPHNFTNAFEGTTGSAYGVVTALYNVIWSFVGFSNANYSLSETRNPVRTLKIAAPLAIGTISVLYMLVNVAYFAAVPKEEILEARRLVAASLFRNVFGGTAERALSVFVALSAFGNVLSVIFSQGRLVQELGREGILPFSRVWASNRPFNAPLAGLFEHWVVSVIIMLAPPPGDAYDFILNLISYPLAIVNAFVSAGLIYLYLNRKSWNWNPPISATLPVVIFFFLSNVYLVVAPFVPPEDGQNIYKSLPYWIHCVVGFGIIFAGGVYWLVWAVILPKVGKYELVRETILDDIDGWERTVFTRRPRKDGAIGTLQ</sequence>
<dbReference type="RefSeq" id="XP_062661623.1">
    <property type="nucleotide sequence ID" value="XM_062801646.1"/>
</dbReference>
<evidence type="ECO:0000313" key="7">
    <source>
        <dbReference type="EMBL" id="KAK3298109.1"/>
    </source>
</evidence>
<comment type="caution">
    <text evidence="7">The sequence shown here is derived from an EMBL/GenBank/DDBJ whole genome shotgun (WGS) entry which is preliminary data.</text>
</comment>
<keyword evidence="4 6" id="KW-0472">Membrane</keyword>
<comment type="subcellular location">
    <subcellularLocation>
        <location evidence="1">Membrane</location>
        <topology evidence="1">Multi-pass membrane protein</topology>
    </subcellularLocation>
</comment>
<dbReference type="GO" id="GO:0016020">
    <property type="term" value="C:membrane"/>
    <property type="evidence" value="ECO:0007669"/>
    <property type="project" value="UniProtKB-SubCell"/>
</dbReference>
<organism evidence="7 8">
    <name type="scientific">Chaetomium fimeti</name>
    <dbReference type="NCBI Taxonomy" id="1854472"/>
    <lineage>
        <taxon>Eukaryota</taxon>
        <taxon>Fungi</taxon>
        <taxon>Dikarya</taxon>
        <taxon>Ascomycota</taxon>
        <taxon>Pezizomycotina</taxon>
        <taxon>Sordariomycetes</taxon>
        <taxon>Sordariomycetidae</taxon>
        <taxon>Sordariales</taxon>
        <taxon>Chaetomiaceae</taxon>
        <taxon>Chaetomium</taxon>
    </lineage>
</organism>
<dbReference type="GeneID" id="87838594"/>
<dbReference type="EMBL" id="JAUEPN010000003">
    <property type="protein sequence ID" value="KAK3298109.1"/>
    <property type="molecule type" value="Genomic_DNA"/>
</dbReference>
<feature type="transmembrane region" description="Helical" evidence="6">
    <location>
        <begin position="45"/>
        <end position="65"/>
    </location>
</feature>
<name>A0AAE0HKV0_9PEZI</name>
<feature type="region of interest" description="Disordered" evidence="5">
    <location>
        <begin position="1"/>
        <end position="35"/>
    </location>
</feature>
<feature type="transmembrane region" description="Helical" evidence="6">
    <location>
        <begin position="274"/>
        <end position="297"/>
    </location>
</feature>
<feature type="transmembrane region" description="Helical" evidence="6">
    <location>
        <begin position="167"/>
        <end position="187"/>
    </location>
</feature>
<feature type="transmembrane region" description="Helical" evidence="6">
    <location>
        <begin position="77"/>
        <end position="103"/>
    </location>
</feature>
<dbReference type="Pfam" id="PF13520">
    <property type="entry name" value="AA_permease_2"/>
    <property type="match status" value="1"/>
</dbReference>
<proteinExistence type="predicted"/>
<evidence type="ECO:0000256" key="3">
    <source>
        <dbReference type="ARBA" id="ARBA00022989"/>
    </source>
</evidence>